<dbReference type="EMBL" id="JALDAY010000003">
    <property type="protein sequence ID" value="MCI3271418.1"/>
    <property type="molecule type" value="Genomic_DNA"/>
</dbReference>
<name>A0ABS9Y2I1_9ACTN</name>
<organism evidence="1 2">
    <name type="scientific">Streptomyces cylindrosporus</name>
    <dbReference type="NCBI Taxonomy" id="2927583"/>
    <lineage>
        <taxon>Bacteria</taxon>
        <taxon>Bacillati</taxon>
        <taxon>Actinomycetota</taxon>
        <taxon>Actinomycetes</taxon>
        <taxon>Kitasatosporales</taxon>
        <taxon>Streptomycetaceae</taxon>
        <taxon>Streptomyces</taxon>
    </lineage>
</organism>
<protein>
    <submittedName>
        <fullName evidence="1">Uncharacterized protein</fullName>
    </submittedName>
</protein>
<dbReference type="RefSeq" id="WP_242763964.1">
    <property type="nucleotide sequence ID" value="NZ_JALDAY010000003.1"/>
</dbReference>
<gene>
    <name evidence="1" type="ORF">MQP27_09875</name>
</gene>
<reference evidence="1" key="1">
    <citation type="submission" date="2022-03" db="EMBL/GenBank/DDBJ databases">
        <title>Streptomyces 7R015 and 7R016 isolated from Barleria lupulina in Thailand.</title>
        <authorList>
            <person name="Kanchanasin P."/>
            <person name="Phongsopitanun W."/>
            <person name="Tanasupawat S."/>
        </authorList>
    </citation>
    <scope>NUCLEOTIDE SEQUENCE</scope>
    <source>
        <strain evidence="1">7R015</strain>
    </source>
</reference>
<dbReference type="Proteomes" id="UP001165269">
    <property type="component" value="Unassembled WGS sequence"/>
</dbReference>
<evidence type="ECO:0000313" key="1">
    <source>
        <dbReference type="EMBL" id="MCI3271418.1"/>
    </source>
</evidence>
<keyword evidence="2" id="KW-1185">Reference proteome</keyword>
<comment type="caution">
    <text evidence="1">The sequence shown here is derived from an EMBL/GenBank/DDBJ whole genome shotgun (WGS) entry which is preliminary data.</text>
</comment>
<sequence length="68" mass="7607">MPEITDEQRDRMLERIVTVVAEIRKMAELVAPAIVAAVAQMKEAMDGLREAGLLDEDYKPIKPTDRPA</sequence>
<accession>A0ABS9Y2I1</accession>
<evidence type="ECO:0000313" key="2">
    <source>
        <dbReference type="Proteomes" id="UP001165269"/>
    </source>
</evidence>
<proteinExistence type="predicted"/>